<keyword evidence="1" id="KW-0456">Lyase</keyword>
<feature type="domain" description="Amidohydrolase-related" evidence="2">
    <location>
        <begin position="26"/>
        <end position="252"/>
    </location>
</feature>
<evidence type="ECO:0000256" key="1">
    <source>
        <dbReference type="ARBA" id="ARBA00023239"/>
    </source>
</evidence>
<dbReference type="Proteomes" id="UP000529310">
    <property type="component" value="Unassembled WGS sequence"/>
</dbReference>
<dbReference type="Pfam" id="PF04909">
    <property type="entry name" value="Amidohydro_2"/>
    <property type="match status" value="1"/>
</dbReference>
<comment type="caution">
    <text evidence="3">The sequence shown here is derived from an EMBL/GenBank/DDBJ whole genome shotgun (WGS) entry which is preliminary data.</text>
</comment>
<dbReference type="GO" id="GO:0005737">
    <property type="term" value="C:cytoplasm"/>
    <property type="evidence" value="ECO:0007669"/>
    <property type="project" value="TreeGrafter"/>
</dbReference>
<name>A0A7W4V2I4_9MICO</name>
<dbReference type="PANTHER" id="PTHR21240:SF28">
    <property type="entry name" value="ISO-OROTATE DECARBOXYLASE (EUROFUNG)"/>
    <property type="match status" value="1"/>
</dbReference>
<keyword evidence="4" id="KW-1185">Reference proteome</keyword>
<dbReference type="InterPro" id="IPR032465">
    <property type="entry name" value="ACMSD"/>
</dbReference>
<gene>
    <name evidence="3" type="ORF">FHX49_000930</name>
</gene>
<protein>
    <recommendedName>
        <fullName evidence="2">Amidohydrolase-related domain-containing protein</fullName>
    </recommendedName>
</protein>
<dbReference type="InterPro" id="IPR006680">
    <property type="entry name" value="Amidohydro-rel"/>
</dbReference>
<accession>A0A7W4V2I4</accession>
<dbReference type="Gene3D" id="3.20.20.140">
    <property type="entry name" value="Metal-dependent hydrolases"/>
    <property type="match status" value="1"/>
</dbReference>
<dbReference type="GO" id="GO:0019748">
    <property type="term" value="P:secondary metabolic process"/>
    <property type="evidence" value="ECO:0007669"/>
    <property type="project" value="TreeGrafter"/>
</dbReference>
<dbReference type="RefSeq" id="WP_165139919.1">
    <property type="nucleotide sequence ID" value="NZ_CP049255.1"/>
</dbReference>
<organism evidence="3 4">
    <name type="scientific">Microbacterium endophyticum</name>
    <dbReference type="NCBI Taxonomy" id="1526412"/>
    <lineage>
        <taxon>Bacteria</taxon>
        <taxon>Bacillati</taxon>
        <taxon>Actinomycetota</taxon>
        <taxon>Actinomycetes</taxon>
        <taxon>Micrococcales</taxon>
        <taxon>Microbacteriaceae</taxon>
        <taxon>Microbacterium</taxon>
    </lineage>
</organism>
<dbReference type="GO" id="GO:0016787">
    <property type="term" value="F:hydrolase activity"/>
    <property type="evidence" value="ECO:0007669"/>
    <property type="project" value="InterPro"/>
</dbReference>
<dbReference type="InterPro" id="IPR032466">
    <property type="entry name" value="Metal_Hydrolase"/>
</dbReference>
<reference evidence="3 4" key="1">
    <citation type="submission" date="2020-08" db="EMBL/GenBank/DDBJ databases">
        <title>Sequencing the genomes of 1000 actinobacteria strains.</title>
        <authorList>
            <person name="Klenk H.-P."/>
        </authorList>
    </citation>
    <scope>NUCLEOTIDE SEQUENCE [LARGE SCALE GENOMIC DNA]</scope>
    <source>
        <strain evidence="3 4">DSM 27099</strain>
    </source>
</reference>
<evidence type="ECO:0000313" key="3">
    <source>
        <dbReference type="EMBL" id="MBB2975364.1"/>
    </source>
</evidence>
<dbReference type="PANTHER" id="PTHR21240">
    <property type="entry name" value="2-AMINO-3-CARBOXYLMUCONATE-6-SEMIALDEHYDE DECARBOXYLASE"/>
    <property type="match status" value="1"/>
</dbReference>
<dbReference type="SUPFAM" id="SSF51556">
    <property type="entry name" value="Metallo-dependent hydrolases"/>
    <property type="match status" value="1"/>
</dbReference>
<dbReference type="AlphaFoldDB" id="A0A7W4V2I4"/>
<dbReference type="EMBL" id="JACHWQ010000002">
    <property type="protein sequence ID" value="MBB2975364.1"/>
    <property type="molecule type" value="Genomic_DNA"/>
</dbReference>
<evidence type="ECO:0000259" key="2">
    <source>
        <dbReference type="Pfam" id="PF04909"/>
    </source>
</evidence>
<evidence type="ECO:0000313" key="4">
    <source>
        <dbReference type="Proteomes" id="UP000529310"/>
    </source>
</evidence>
<sequence>MIIDAYNTTQDVRGRSDYLTGARPGQQPPEYVPFDPQRILDRMDAANVDMAMVCSLAQRIENEFIIGLQSSHPERFIGFGQVLPQADDAIDQIRRLAEAGIRGLKLHPSMHGYHVADHGLLDPVFDACAEHGMVVLVNALDDAFCAPLAIEEIAKGHPDVPTIIAHMGAVWNVPEAIIVAERQPHVYLETSATLMADVKRAYARLGPSKILMGSEWPGSDFDLERFKIAKAVPDEADRALIEGENFARILGIETGQDQ</sequence>
<proteinExistence type="predicted"/>
<dbReference type="GO" id="GO:0016831">
    <property type="term" value="F:carboxy-lyase activity"/>
    <property type="evidence" value="ECO:0007669"/>
    <property type="project" value="InterPro"/>
</dbReference>